<name>A0A931H678_9BURK</name>
<dbReference type="EMBL" id="JADWYS010000001">
    <property type="protein sequence ID" value="MBG9389183.1"/>
    <property type="molecule type" value="Genomic_DNA"/>
</dbReference>
<dbReference type="InterPro" id="IPR001343">
    <property type="entry name" value="Hemolysn_Ca-bd"/>
</dbReference>
<dbReference type="InterPro" id="IPR013858">
    <property type="entry name" value="Peptidase_M10B_C"/>
</dbReference>
<dbReference type="Gene3D" id="2.150.10.10">
    <property type="entry name" value="Serralysin-like metalloprotease, C-terminal"/>
    <property type="match status" value="1"/>
</dbReference>
<dbReference type="Pfam" id="PF00353">
    <property type="entry name" value="HemolysinCabind"/>
    <property type="match status" value="1"/>
</dbReference>
<keyword evidence="8" id="KW-1185">Reference proteome</keyword>
<evidence type="ECO:0000256" key="3">
    <source>
        <dbReference type="ARBA" id="ARBA00009490"/>
    </source>
</evidence>
<evidence type="ECO:0000256" key="2">
    <source>
        <dbReference type="ARBA" id="ARBA00004613"/>
    </source>
</evidence>
<dbReference type="PROSITE" id="PS00330">
    <property type="entry name" value="HEMOLYSIN_CALCIUM"/>
    <property type="match status" value="1"/>
</dbReference>
<dbReference type="Proteomes" id="UP000651050">
    <property type="component" value="Unassembled WGS sequence"/>
</dbReference>
<comment type="subcellular location">
    <subcellularLocation>
        <location evidence="2">Secreted</location>
    </subcellularLocation>
</comment>
<gene>
    <name evidence="7" type="ORF">I5803_14195</name>
</gene>
<dbReference type="SMART" id="SM00235">
    <property type="entry name" value="ZnMc"/>
    <property type="match status" value="1"/>
</dbReference>
<dbReference type="InterPro" id="IPR011049">
    <property type="entry name" value="Serralysin-like_metalloprot_C"/>
</dbReference>
<feature type="domain" description="Peptidase metallopeptidase" evidence="6">
    <location>
        <begin position="45"/>
        <end position="238"/>
    </location>
</feature>
<protein>
    <submittedName>
        <fullName evidence="7">M10 family metallopeptidase</fullName>
    </submittedName>
</protein>
<evidence type="ECO:0000313" key="8">
    <source>
        <dbReference type="Proteomes" id="UP000651050"/>
    </source>
</evidence>
<dbReference type="SUPFAM" id="SSF55486">
    <property type="entry name" value="Metalloproteases ('zincins'), catalytic domain"/>
    <property type="match status" value="1"/>
</dbReference>
<evidence type="ECO:0000259" key="6">
    <source>
        <dbReference type="SMART" id="SM00235"/>
    </source>
</evidence>
<dbReference type="InterPro" id="IPR006026">
    <property type="entry name" value="Peptidase_Metallo"/>
</dbReference>
<comment type="caution">
    <text evidence="7">The sequence shown here is derived from an EMBL/GenBank/DDBJ whole genome shotgun (WGS) entry which is preliminary data.</text>
</comment>
<evidence type="ECO:0000313" key="7">
    <source>
        <dbReference type="EMBL" id="MBG9389183.1"/>
    </source>
</evidence>
<dbReference type="RefSeq" id="WP_196986995.1">
    <property type="nucleotide sequence ID" value="NZ_JADWYS010000001.1"/>
</dbReference>
<organism evidence="7 8">
    <name type="scientific">Caenimonas aquaedulcis</name>
    <dbReference type="NCBI Taxonomy" id="2793270"/>
    <lineage>
        <taxon>Bacteria</taxon>
        <taxon>Pseudomonadati</taxon>
        <taxon>Pseudomonadota</taxon>
        <taxon>Betaproteobacteria</taxon>
        <taxon>Burkholderiales</taxon>
        <taxon>Comamonadaceae</taxon>
        <taxon>Caenimonas</taxon>
    </lineage>
</organism>
<dbReference type="InterPro" id="IPR034033">
    <property type="entry name" value="Serralysin-like"/>
</dbReference>
<accession>A0A931H678</accession>
<dbReference type="GO" id="GO:0008237">
    <property type="term" value="F:metallopeptidase activity"/>
    <property type="evidence" value="ECO:0007669"/>
    <property type="project" value="InterPro"/>
</dbReference>
<dbReference type="SUPFAM" id="SSF51120">
    <property type="entry name" value="beta-Roll"/>
    <property type="match status" value="1"/>
</dbReference>
<dbReference type="PRINTS" id="PR00313">
    <property type="entry name" value="CABNDNGRPT"/>
</dbReference>
<comment type="similarity">
    <text evidence="3">Belongs to the peptidase M10B family.</text>
</comment>
<dbReference type="GO" id="GO:0008270">
    <property type="term" value="F:zinc ion binding"/>
    <property type="evidence" value="ECO:0007669"/>
    <property type="project" value="InterPro"/>
</dbReference>
<dbReference type="AlphaFoldDB" id="A0A931H678"/>
<keyword evidence="5" id="KW-0677">Repeat</keyword>
<reference evidence="7" key="1">
    <citation type="submission" date="2020-11" db="EMBL/GenBank/DDBJ databases">
        <title>Bacterial whole genome sequence for Caenimonas sp. DR4.4.</title>
        <authorList>
            <person name="Le V."/>
            <person name="Ko S.-R."/>
            <person name="Ahn C.-Y."/>
            <person name="Oh H.-M."/>
        </authorList>
    </citation>
    <scope>NUCLEOTIDE SEQUENCE</scope>
    <source>
        <strain evidence="7">DR4.4</strain>
    </source>
</reference>
<comment type="cofactor">
    <cofactor evidence="1">
        <name>Ca(2+)</name>
        <dbReference type="ChEBI" id="CHEBI:29108"/>
    </cofactor>
</comment>
<evidence type="ECO:0000256" key="5">
    <source>
        <dbReference type="ARBA" id="ARBA00022737"/>
    </source>
</evidence>
<dbReference type="GO" id="GO:0006508">
    <property type="term" value="P:proteolysis"/>
    <property type="evidence" value="ECO:0007669"/>
    <property type="project" value="InterPro"/>
</dbReference>
<proteinExistence type="inferred from homology"/>
<dbReference type="InterPro" id="IPR024079">
    <property type="entry name" value="MetalloPept_cat_dom_sf"/>
</dbReference>
<dbReference type="GO" id="GO:0005615">
    <property type="term" value="C:extracellular space"/>
    <property type="evidence" value="ECO:0007669"/>
    <property type="project" value="InterPro"/>
</dbReference>
<dbReference type="GO" id="GO:0005509">
    <property type="term" value="F:calcium ion binding"/>
    <property type="evidence" value="ECO:0007669"/>
    <property type="project" value="InterPro"/>
</dbReference>
<dbReference type="Pfam" id="PF08548">
    <property type="entry name" value="Peptidase_M10_C"/>
    <property type="match status" value="1"/>
</dbReference>
<sequence>MSPVHGEGVILPGAYATSPSDNAYTFVAQADASSLSGGSLAALMAGSKWSGIDAGTHKTVITYSFADPQTSVYSYEDASGFQSTLSAFSAADRQTTRDVLARIASVCNVEFVEVQDNANECGVVRYGYSQQPNAMHFAGYAFFPSSNAIGGDIWIGQDQSGPQWDYYKPDLLLHETLHAIGLKHPFDGNAVLGTAQDIIPNTVMSYSPVVGATSGFMSQYPVSPMAMDIAALQYLYGSNAATNAGNTVYDLAGPDFQSGFTSVWDGGGSDTLDASRIAHGVQLDLAEGALSDVGAVVRASGMVNGTRIYTNYTATTSIAAGASIENAVGSAFADQLAGSNGANWMQGGAGNDSLEGRGGDDLLDGGDGQDVALYAASRAGYSIARGANGVTVSGPATGTDTMVNVERLVFTDGKVALDLDGYAGTVAKLLGAVFGAGAVHNTGYAGIGLNFADGGMGEQALAQLALDTQLGAHAGNDAVVDLLYTNVMGAAPSAAAHAQYVALLADGTYTQATLALEAAGSTMNQAHIDLVGLAAHGLAYTA</sequence>
<keyword evidence="4" id="KW-0964">Secreted</keyword>
<dbReference type="Gene3D" id="3.40.390.10">
    <property type="entry name" value="Collagenase (Catalytic Domain)"/>
    <property type="match status" value="1"/>
</dbReference>
<evidence type="ECO:0000256" key="1">
    <source>
        <dbReference type="ARBA" id="ARBA00001913"/>
    </source>
</evidence>
<dbReference type="InterPro" id="IPR018511">
    <property type="entry name" value="Hemolysin-typ_Ca-bd_CS"/>
</dbReference>
<evidence type="ECO:0000256" key="4">
    <source>
        <dbReference type="ARBA" id="ARBA00022525"/>
    </source>
</evidence>
<dbReference type="CDD" id="cd04277">
    <property type="entry name" value="ZnMc_serralysin_like"/>
    <property type="match status" value="1"/>
</dbReference>